<dbReference type="AlphaFoldDB" id="A0A6N2T4H0"/>
<evidence type="ECO:0000313" key="3">
    <source>
        <dbReference type="Proteomes" id="UP000429211"/>
    </source>
</evidence>
<dbReference type="EMBL" id="WDPD01000001">
    <property type="protein sequence ID" value="KAB7462279.1"/>
    <property type="molecule type" value="Genomic_DNA"/>
</dbReference>
<dbReference type="Proteomes" id="UP000429211">
    <property type="component" value="Unassembled WGS sequence"/>
</dbReference>
<dbReference type="RefSeq" id="WP_129879737.1">
    <property type="nucleotide sequence ID" value="NZ_CACRSP010000004.1"/>
</dbReference>
<name>A0A6N2T4H0_9BIFI</name>
<reference evidence="2" key="2">
    <citation type="submission" date="2019-11" db="EMBL/GenBank/DDBJ databases">
        <authorList>
            <person name="Feng L."/>
        </authorList>
    </citation>
    <scope>NUCLEOTIDE SEQUENCE</scope>
    <source>
        <strain evidence="2">BdentiumLFYP24</strain>
    </source>
</reference>
<gene>
    <name evidence="2" type="ORF">BDLFYP24_01814</name>
    <name evidence="1" type="ORF">GBB04_00340</name>
</gene>
<organism evidence="2">
    <name type="scientific">Bifidobacterium dentium</name>
    <dbReference type="NCBI Taxonomy" id="1689"/>
    <lineage>
        <taxon>Bacteria</taxon>
        <taxon>Bacillati</taxon>
        <taxon>Actinomycetota</taxon>
        <taxon>Actinomycetes</taxon>
        <taxon>Bifidobacteriales</taxon>
        <taxon>Bifidobacteriaceae</taxon>
        <taxon>Bifidobacterium</taxon>
    </lineage>
</organism>
<evidence type="ECO:0000313" key="2">
    <source>
        <dbReference type="EMBL" id="VYT00310.1"/>
    </source>
</evidence>
<evidence type="ECO:0000313" key="1">
    <source>
        <dbReference type="EMBL" id="KAB7462279.1"/>
    </source>
</evidence>
<sequence>MRKTEQQALIPQEATPDLLIDMIAKTQQITKSAASVIKACRSCMDSRTKQGHIDRWGDINVITEAIYDIADLAQRIVDTGLAMETLCAKPVSSRHMIMVDDLRHSLDMDDARADTDTD</sequence>
<proteinExistence type="predicted"/>
<accession>A0A6N2T4H0</accession>
<protein>
    <submittedName>
        <fullName evidence="2">Uncharacterized protein</fullName>
    </submittedName>
</protein>
<dbReference type="EMBL" id="CACRSP010000004">
    <property type="protein sequence ID" value="VYT00310.1"/>
    <property type="molecule type" value="Genomic_DNA"/>
</dbReference>
<reference evidence="1 3" key="1">
    <citation type="journal article" date="2019" name="Nat. Med.">
        <title>A library of human gut bacterial isolates paired with longitudinal multiomics data enables mechanistic microbiome research.</title>
        <authorList>
            <person name="Poyet M."/>
            <person name="Groussin M."/>
            <person name="Gibbons S.M."/>
            <person name="Avila-Pacheco J."/>
            <person name="Jiang X."/>
            <person name="Kearney S.M."/>
            <person name="Perrotta A.R."/>
            <person name="Berdy B."/>
            <person name="Zhao S."/>
            <person name="Lieberman T.D."/>
            <person name="Swanson P.K."/>
            <person name="Smith M."/>
            <person name="Roesemann S."/>
            <person name="Alexander J.E."/>
            <person name="Rich S.A."/>
            <person name="Livny J."/>
            <person name="Vlamakis H."/>
            <person name="Clish C."/>
            <person name="Bullock K."/>
            <person name="Deik A."/>
            <person name="Scott J."/>
            <person name="Pierce K.A."/>
            <person name="Xavier R.J."/>
            <person name="Alm E.J."/>
        </authorList>
    </citation>
    <scope>NUCLEOTIDE SEQUENCE [LARGE SCALE GENOMIC DNA]</scope>
    <source>
        <strain evidence="1 3">BIOML-A2</strain>
    </source>
</reference>